<feature type="compositionally biased region" description="Basic residues" evidence="1">
    <location>
        <begin position="1"/>
        <end position="10"/>
    </location>
</feature>
<dbReference type="eggNOG" id="KOG2501">
    <property type="taxonomic scope" value="Eukaryota"/>
</dbReference>
<dbReference type="GeneID" id="27688899"/>
<dbReference type="SUPFAM" id="SSF52833">
    <property type="entry name" value="Thioredoxin-like"/>
    <property type="match status" value="1"/>
</dbReference>
<keyword evidence="4" id="KW-1185">Reference proteome</keyword>
<feature type="region of interest" description="Disordered" evidence="1">
    <location>
        <begin position="1"/>
        <end position="22"/>
    </location>
</feature>
<dbReference type="GO" id="GO:0005634">
    <property type="term" value="C:nucleus"/>
    <property type="evidence" value="ECO:0007669"/>
    <property type="project" value="TreeGrafter"/>
</dbReference>
<dbReference type="AlphaFoldDB" id="A0A0L0HCL9"/>
<dbReference type="Gene3D" id="3.40.30.10">
    <property type="entry name" value="Glutaredoxin"/>
    <property type="match status" value="1"/>
</dbReference>
<dbReference type="STRING" id="645134.A0A0L0HCL9"/>
<reference evidence="3 4" key="1">
    <citation type="submission" date="2009-08" db="EMBL/GenBank/DDBJ databases">
        <title>The Genome Sequence of Spizellomyces punctatus strain DAOM BR117.</title>
        <authorList>
            <consortium name="The Broad Institute Genome Sequencing Platform"/>
            <person name="Russ C."/>
            <person name="Cuomo C."/>
            <person name="Shea T."/>
            <person name="Young S.K."/>
            <person name="Zeng Q."/>
            <person name="Koehrsen M."/>
            <person name="Haas B."/>
            <person name="Borodovsky M."/>
            <person name="Guigo R."/>
            <person name="Alvarado L."/>
            <person name="Berlin A."/>
            <person name="Bochicchio J."/>
            <person name="Borenstein D."/>
            <person name="Chapman S."/>
            <person name="Chen Z."/>
            <person name="Engels R."/>
            <person name="Freedman E."/>
            <person name="Gellesch M."/>
            <person name="Goldberg J."/>
            <person name="Griggs A."/>
            <person name="Gujja S."/>
            <person name="Heiman D."/>
            <person name="Hepburn T."/>
            <person name="Howarth C."/>
            <person name="Jen D."/>
            <person name="Larson L."/>
            <person name="Lewis B."/>
            <person name="Mehta T."/>
            <person name="Park D."/>
            <person name="Pearson M."/>
            <person name="Roberts A."/>
            <person name="Saif S."/>
            <person name="Shenoy N."/>
            <person name="Sisk P."/>
            <person name="Stolte C."/>
            <person name="Sykes S."/>
            <person name="Thomson T."/>
            <person name="Walk T."/>
            <person name="White J."/>
            <person name="Yandava C."/>
            <person name="Burger G."/>
            <person name="Gray M.W."/>
            <person name="Holland P.W.H."/>
            <person name="King N."/>
            <person name="Lang F.B.F."/>
            <person name="Roger A.J."/>
            <person name="Ruiz-Trillo I."/>
            <person name="Lander E."/>
            <person name="Nusbaum C."/>
        </authorList>
    </citation>
    <scope>NUCLEOTIDE SEQUENCE [LARGE SCALE GENOMIC DNA]</scope>
    <source>
        <strain evidence="3 4">DAOM BR117</strain>
    </source>
</reference>
<organism evidence="3 4">
    <name type="scientific">Spizellomyces punctatus (strain DAOM BR117)</name>
    <dbReference type="NCBI Taxonomy" id="645134"/>
    <lineage>
        <taxon>Eukaryota</taxon>
        <taxon>Fungi</taxon>
        <taxon>Fungi incertae sedis</taxon>
        <taxon>Chytridiomycota</taxon>
        <taxon>Chytridiomycota incertae sedis</taxon>
        <taxon>Chytridiomycetes</taxon>
        <taxon>Spizellomycetales</taxon>
        <taxon>Spizellomycetaceae</taxon>
        <taxon>Spizellomyces</taxon>
    </lineage>
</organism>
<evidence type="ECO:0000256" key="1">
    <source>
        <dbReference type="SAM" id="MobiDB-lite"/>
    </source>
</evidence>
<evidence type="ECO:0000259" key="2">
    <source>
        <dbReference type="Pfam" id="PF13905"/>
    </source>
</evidence>
<accession>A0A0L0HCL9</accession>
<feature type="domain" description="Thioredoxin-like fold" evidence="2">
    <location>
        <begin position="146"/>
        <end position="245"/>
    </location>
</feature>
<dbReference type="GO" id="GO:0004791">
    <property type="term" value="F:thioredoxin-disulfide reductase (NADPH) activity"/>
    <property type="evidence" value="ECO:0007669"/>
    <property type="project" value="TreeGrafter"/>
</dbReference>
<evidence type="ECO:0000313" key="4">
    <source>
        <dbReference type="Proteomes" id="UP000053201"/>
    </source>
</evidence>
<dbReference type="PANTHER" id="PTHR46472:SF1">
    <property type="entry name" value="NUCLEOREDOXIN"/>
    <property type="match status" value="1"/>
</dbReference>
<dbReference type="InterPro" id="IPR036249">
    <property type="entry name" value="Thioredoxin-like_sf"/>
</dbReference>
<dbReference type="RefSeq" id="XP_016607320.1">
    <property type="nucleotide sequence ID" value="XM_016753741.1"/>
</dbReference>
<dbReference type="OrthoDB" id="409136at2759"/>
<sequence length="284" mass="31715">MHFGLGHRKSQAPEPDAQRAHSLPRRLRSFLPKVPSPLHFEIKPKHCQRRSSVHSTDSKTSDKRLREPRRSLSDGQLIVPKAASNRADDQRRTTKSLPRKVAPQTTRSIPSSYQLKGFAALFAGLELLSDSMDPTGKTLESLLESGNIVGLYLAGGWSEPCRHFTQQLTSFFSNNNQNFTVVYGSLDRTPSEHANHLYDTGFLSLPHEPPSSVSPQGTLSKTEKVLRSLNIEGIPKLLILGKHGEMITMHGRCVVQWGGEGAVDAWRRGETGLYSCFVKTFKFW</sequence>
<dbReference type="InParanoid" id="A0A0L0HCL9"/>
<dbReference type="PANTHER" id="PTHR46472">
    <property type="entry name" value="NUCLEOREDOXIN"/>
    <property type="match status" value="1"/>
</dbReference>
<dbReference type="EMBL" id="KQ257458">
    <property type="protein sequence ID" value="KNC99280.1"/>
    <property type="molecule type" value="Genomic_DNA"/>
</dbReference>
<name>A0A0L0HCL9_SPIPD</name>
<dbReference type="InterPro" id="IPR012336">
    <property type="entry name" value="Thioredoxin-like_fold"/>
</dbReference>
<dbReference type="Pfam" id="PF13905">
    <property type="entry name" value="Thioredoxin_8"/>
    <property type="match status" value="1"/>
</dbReference>
<gene>
    <name evidence="3" type="ORF">SPPG_05534</name>
</gene>
<proteinExistence type="predicted"/>
<protein>
    <recommendedName>
        <fullName evidence="2">Thioredoxin-like fold domain-containing protein</fullName>
    </recommendedName>
</protein>
<dbReference type="OMA" id="RLAFLIC"/>
<evidence type="ECO:0000313" key="3">
    <source>
        <dbReference type="EMBL" id="KNC99280.1"/>
    </source>
</evidence>
<dbReference type="VEuPathDB" id="FungiDB:SPPG_05534"/>
<dbReference type="GO" id="GO:0031397">
    <property type="term" value="P:negative regulation of protein ubiquitination"/>
    <property type="evidence" value="ECO:0007669"/>
    <property type="project" value="TreeGrafter"/>
</dbReference>
<feature type="compositionally biased region" description="Basic and acidic residues" evidence="1">
    <location>
        <begin position="56"/>
        <end position="72"/>
    </location>
</feature>
<feature type="region of interest" description="Disordered" evidence="1">
    <location>
        <begin position="37"/>
        <end position="107"/>
    </location>
</feature>
<dbReference type="Proteomes" id="UP000053201">
    <property type="component" value="Unassembled WGS sequence"/>
</dbReference>